<dbReference type="InterPro" id="IPR003754">
    <property type="entry name" value="4pyrrol_synth_uPrphyn_synth"/>
</dbReference>
<gene>
    <name evidence="2" type="ORF">GGR03_002868</name>
</gene>
<sequence length="230" mass="23437">MRVLILREPDAAARTAAELAARGHEPLVLPLETVETLGAPPPVGAFAAFAVTSAHAVAPLAHAFPDDPRPLFAVGEATASAARNAGLRDVRAAGGAADGMGAMAADVLPAGATILYAAGRTRTGTLETALADAGLGCAVWEVYAVRPSQPDPATVAQVLAGRAPDGVLVLSVGQATAFAGLCRAMPDRFTPLPAVLALSERIAAALPAELRRRARISPDRSLASLFEWLG</sequence>
<comment type="caution">
    <text evidence="2">The sequence shown here is derived from an EMBL/GenBank/DDBJ whole genome shotgun (WGS) entry which is preliminary data.</text>
</comment>
<feature type="domain" description="Tetrapyrrole biosynthesis uroporphyrinogen III synthase" evidence="1">
    <location>
        <begin position="14"/>
        <end position="226"/>
    </location>
</feature>
<dbReference type="Gene3D" id="3.40.50.10090">
    <property type="match status" value="2"/>
</dbReference>
<evidence type="ECO:0000259" key="1">
    <source>
        <dbReference type="Pfam" id="PF02602"/>
    </source>
</evidence>
<proteinExistence type="predicted"/>
<evidence type="ECO:0000313" key="3">
    <source>
        <dbReference type="Proteomes" id="UP000588647"/>
    </source>
</evidence>
<dbReference type="InterPro" id="IPR036108">
    <property type="entry name" value="4pyrrol_syn_uPrphyn_synt_sf"/>
</dbReference>
<name>A0A7W6HEU2_9HYPH</name>
<dbReference type="GO" id="GO:0033014">
    <property type="term" value="P:tetrapyrrole biosynthetic process"/>
    <property type="evidence" value="ECO:0007669"/>
    <property type="project" value="InterPro"/>
</dbReference>
<dbReference type="GO" id="GO:0004852">
    <property type="term" value="F:uroporphyrinogen-III synthase activity"/>
    <property type="evidence" value="ECO:0007669"/>
    <property type="project" value="UniProtKB-EC"/>
</dbReference>
<dbReference type="CDD" id="cd06578">
    <property type="entry name" value="HemD"/>
    <property type="match status" value="1"/>
</dbReference>
<accession>A0A7W6HEU2</accession>
<dbReference type="EC" id="4.2.1.75" evidence="2"/>
<protein>
    <submittedName>
        <fullName evidence="2">Uroporphyrinogen-III synthase</fullName>
        <ecNumber evidence="2">4.2.1.75</ecNumber>
    </submittedName>
</protein>
<evidence type="ECO:0000313" key="2">
    <source>
        <dbReference type="EMBL" id="MBB4003787.1"/>
    </source>
</evidence>
<reference evidence="2 3" key="1">
    <citation type="submission" date="2020-08" db="EMBL/GenBank/DDBJ databases">
        <title>Genomic Encyclopedia of Type Strains, Phase IV (KMG-IV): sequencing the most valuable type-strain genomes for metagenomic binning, comparative biology and taxonomic classification.</title>
        <authorList>
            <person name="Goeker M."/>
        </authorList>
    </citation>
    <scope>NUCLEOTIDE SEQUENCE [LARGE SCALE GENOMIC DNA]</scope>
    <source>
        <strain evidence="2 3">DSM 103570</strain>
    </source>
</reference>
<keyword evidence="2" id="KW-0456">Lyase</keyword>
<dbReference type="AlphaFoldDB" id="A0A7W6HEU2"/>
<keyword evidence="3" id="KW-1185">Reference proteome</keyword>
<dbReference type="Pfam" id="PF02602">
    <property type="entry name" value="HEM4"/>
    <property type="match status" value="1"/>
</dbReference>
<dbReference type="SUPFAM" id="SSF69618">
    <property type="entry name" value="HemD-like"/>
    <property type="match status" value="1"/>
</dbReference>
<dbReference type="EMBL" id="JACIEM010000003">
    <property type="protein sequence ID" value="MBB4003787.1"/>
    <property type="molecule type" value="Genomic_DNA"/>
</dbReference>
<organism evidence="2 3">
    <name type="scientific">Aurantimonas endophytica</name>
    <dbReference type="NCBI Taxonomy" id="1522175"/>
    <lineage>
        <taxon>Bacteria</taxon>
        <taxon>Pseudomonadati</taxon>
        <taxon>Pseudomonadota</taxon>
        <taxon>Alphaproteobacteria</taxon>
        <taxon>Hyphomicrobiales</taxon>
        <taxon>Aurantimonadaceae</taxon>
        <taxon>Aurantimonas</taxon>
    </lineage>
</organism>
<dbReference type="Proteomes" id="UP000588647">
    <property type="component" value="Unassembled WGS sequence"/>
</dbReference>
<dbReference type="RefSeq" id="WP_183209053.1">
    <property type="nucleotide sequence ID" value="NZ_JAAAMM010000003.1"/>
</dbReference>